<gene>
    <name evidence="3" type="ORF">WMO26_06210</name>
</gene>
<keyword evidence="4" id="KW-1185">Reference proteome</keyword>
<accession>A0ABV1DZD4</accession>
<sequence>MAKDIIVIPVQIGAVLPDVAVKQGDAGSRLLRLCFRGRDDKPIDLTDHLVTLYAVKPDKTKEFASVSISDAAAGEAQVVLSSSLLAVAGICECELTLTGPDDTVLSTNPMRIAVLPLLRDDAAIESQDEFPAMLEALARAQQYNAQIFTMSVNGGEPHGPDENGNVDLAITGAQELTGYLRADHLNQPGNPPALDEDGILDESVLPLSGYLKKAELDTAGNPPSLQQNGLLSLSVLPLEGYLSYAALGTPGNPPALGSNGLLSEAVLPLSGYVKKADVNKPGSPPALGADGKLSSDLLPENDYLSRSALGTPGNPPKLNADGKLPDAVLPFDRLVTYGSLDSAGSAPLLRGDGTLSPSVIPQLDGYVTNDALEEKIQAGDFSKVLSEETCYLPVGYDYVTEKTVQSASIVQAVGSTLCDPSSHLLSHAQPSLTVGETSVLLPALGEWDRIADGTLYRGTSEILSLAAMPGTWSILGSYSSAESGVCMELSTPLPDPWLPPGLSWGQEAVNEQALRILCSHFDSYATRYVIYSSGVRKTGICIEKAKKIRVRVPLSFVGVETVAQVTSANFIAALQQNNVRIVYGYQTPVASALESSSLPITPNMTNRITLTGLPVQEETGLSSLQVSFLHQRTLDHTVALAKESAADRYANALTGLAEGTELSVSDLQSGTRFSSLKLFGICQQNSVPGTISFAGDGGSIPLLVDGQTREIPLSLYGIPDGTGGFTAQDQLVVDYVQNTVFVLRRVGRIVMNGEETIFADLDSARDESNYVYMTGNNLAANGRLLCNLLPWRSNGYDTALSYCWTSTVIAVTLLNSETGIVTGEERSAYLEKFRTWFRAKAAAGTPLTLYYPLVQPQLEQVDNKTRALLLSIAPKGTGTVLSTAATPHPELSLSYHKDADKTIASLLSRIEVLEEQAVNAQW</sequence>
<dbReference type="Gene3D" id="2.60.40.3350">
    <property type="match status" value="1"/>
</dbReference>
<organism evidence="3 4">
    <name type="scientific">Solibaculum intestinale</name>
    <dbReference type="NCBI Taxonomy" id="3133165"/>
    <lineage>
        <taxon>Bacteria</taxon>
        <taxon>Bacillati</taxon>
        <taxon>Bacillota</taxon>
        <taxon>Clostridia</taxon>
        <taxon>Eubacteriales</taxon>
        <taxon>Oscillospiraceae</taxon>
        <taxon>Solibaculum</taxon>
    </lineage>
</organism>
<dbReference type="Pfam" id="PF10651">
    <property type="entry name" value="BppU_N"/>
    <property type="match status" value="1"/>
</dbReference>
<comment type="caution">
    <text evidence="3">The sequence shown here is derived from an EMBL/GenBank/DDBJ whole genome shotgun (WGS) entry which is preliminary data.</text>
</comment>
<dbReference type="EMBL" id="JBBMFD010000008">
    <property type="protein sequence ID" value="MEQ2440418.1"/>
    <property type="molecule type" value="Genomic_DNA"/>
</dbReference>
<evidence type="ECO:0000256" key="1">
    <source>
        <dbReference type="SAM" id="MobiDB-lite"/>
    </source>
</evidence>
<feature type="region of interest" description="Disordered" evidence="1">
    <location>
        <begin position="303"/>
        <end position="322"/>
    </location>
</feature>
<feature type="domain" description="BppU N-terminal" evidence="2">
    <location>
        <begin position="19"/>
        <end position="139"/>
    </location>
</feature>
<dbReference type="RefSeq" id="WP_349218966.1">
    <property type="nucleotide sequence ID" value="NZ_JBBMFD010000008.1"/>
</dbReference>
<dbReference type="Proteomes" id="UP001489509">
    <property type="component" value="Unassembled WGS sequence"/>
</dbReference>
<reference evidence="3 4" key="1">
    <citation type="submission" date="2024-03" db="EMBL/GenBank/DDBJ databases">
        <title>Human intestinal bacterial collection.</title>
        <authorList>
            <person name="Pauvert C."/>
            <person name="Hitch T.C.A."/>
            <person name="Clavel T."/>
        </authorList>
    </citation>
    <scope>NUCLEOTIDE SEQUENCE [LARGE SCALE GENOMIC DNA]</scope>
    <source>
        <strain evidence="3 4">CLA-JM-H44</strain>
    </source>
</reference>
<evidence type="ECO:0000259" key="2">
    <source>
        <dbReference type="Pfam" id="PF10651"/>
    </source>
</evidence>
<proteinExistence type="predicted"/>
<evidence type="ECO:0000313" key="4">
    <source>
        <dbReference type="Proteomes" id="UP001489509"/>
    </source>
</evidence>
<protein>
    <submittedName>
        <fullName evidence="3">BppU family phage baseplate upper protein</fullName>
    </submittedName>
</protein>
<evidence type="ECO:0000313" key="3">
    <source>
        <dbReference type="EMBL" id="MEQ2440418.1"/>
    </source>
</evidence>
<name>A0ABV1DZD4_9FIRM</name>
<dbReference type="InterPro" id="IPR018913">
    <property type="entry name" value="BppU_N"/>
</dbReference>